<sequence length="66" mass="7159">MKLVNCTSTSGKGKTGYNLSVLMINQPPVRLLIYFGSGRKKAGNNDAFEPKGDAKHLIRLSNAYSS</sequence>
<name>A0A2A6DCP0_SALER</name>
<proteinExistence type="predicted"/>
<protein>
    <submittedName>
        <fullName evidence="1">Uncharacterized protein</fullName>
    </submittedName>
</protein>
<accession>A0A2A6DCP0</accession>
<reference evidence="1" key="1">
    <citation type="submission" date="2017-08" db="EMBL/GenBank/DDBJ databases">
        <title>Whole genome sequencing of Salmonella enterica.</title>
        <authorList>
            <person name="Bell R."/>
            <person name="Levy K."/>
        </authorList>
    </citation>
    <scope>NUCLEOTIDE SEQUENCE [LARGE SCALE GENOMIC DNA]</scope>
    <source>
        <strain evidence="1">CFSAN060805</strain>
    </source>
</reference>
<dbReference type="Proteomes" id="UP000873581">
    <property type="component" value="Unassembled WGS sequence"/>
</dbReference>
<evidence type="ECO:0000313" key="1">
    <source>
        <dbReference type="EMBL" id="PDN87242.1"/>
    </source>
</evidence>
<dbReference type="AlphaFoldDB" id="A0A2A6DCP0"/>
<organism evidence="1">
    <name type="scientific">Salmonella enterica</name>
    <name type="common">Salmonella choleraesuis</name>
    <dbReference type="NCBI Taxonomy" id="28901"/>
    <lineage>
        <taxon>Bacteria</taxon>
        <taxon>Pseudomonadati</taxon>
        <taxon>Pseudomonadota</taxon>
        <taxon>Gammaproteobacteria</taxon>
        <taxon>Enterobacterales</taxon>
        <taxon>Enterobacteriaceae</taxon>
        <taxon>Salmonella</taxon>
    </lineage>
</organism>
<gene>
    <name evidence="1" type="ORF">CIC26_07620</name>
</gene>
<comment type="caution">
    <text evidence="1">The sequence shown here is derived from an EMBL/GenBank/DDBJ whole genome shotgun (WGS) entry which is preliminary data.</text>
</comment>
<dbReference type="EMBL" id="NPLM01000002">
    <property type="protein sequence ID" value="PDN87242.1"/>
    <property type="molecule type" value="Genomic_DNA"/>
</dbReference>